<name>A0A7C9LKW7_9GAMM</name>
<dbReference type="RefSeq" id="WP_156639970.1">
    <property type="nucleotide sequence ID" value="NZ_WOXT01000001.1"/>
</dbReference>
<organism evidence="2 3">
    <name type="scientific">Noviluteimonas gilva</name>
    <dbReference type="NCBI Taxonomy" id="2682097"/>
    <lineage>
        <taxon>Bacteria</taxon>
        <taxon>Pseudomonadati</taxon>
        <taxon>Pseudomonadota</taxon>
        <taxon>Gammaproteobacteria</taxon>
        <taxon>Lysobacterales</taxon>
        <taxon>Lysobacteraceae</taxon>
        <taxon>Noviluteimonas</taxon>
    </lineage>
</organism>
<comment type="caution">
    <text evidence="2">The sequence shown here is derived from an EMBL/GenBank/DDBJ whole genome shotgun (WGS) entry which is preliminary data.</text>
</comment>
<feature type="transmembrane region" description="Helical" evidence="1">
    <location>
        <begin position="121"/>
        <end position="144"/>
    </location>
</feature>
<evidence type="ECO:0000313" key="3">
    <source>
        <dbReference type="Proteomes" id="UP000479692"/>
    </source>
</evidence>
<reference evidence="2 3" key="1">
    <citation type="submission" date="2019-12" db="EMBL/GenBank/DDBJ databases">
        <authorList>
            <person name="Xu J."/>
        </authorList>
    </citation>
    <scope>NUCLEOTIDE SEQUENCE [LARGE SCALE GENOMIC DNA]</scope>
    <source>
        <strain evidence="2 3">HX-5-24</strain>
    </source>
</reference>
<keyword evidence="1" id="KW-1133">Transmembrane helix</keyword>
<evidence type="ECO:0000313" key="2">
    <source>
        <dbReference type="EMBL" id="MUV13043.1"/>
    </source>
</evidence>
<protein>
    <submittedName>
        <fullName evidence="2">Uncharacterized protein</fullName>
    </submittedName>
</protein>
<keyword evidence="3" id="KW-1185">Reference proteome</keyword>
<sequence>MSGDELVMFAILVVGIVAIATVQILRRRLQVRRRMARDAMTLRLAERFGDADAFVDFARSPEGRALMENEYAPAAMAHRILGLLQFGIIACAIGAAFLVNGVAPPPGTDINFVREADNARWWGWLTIGLGVGLMIASGVSAYVARRWRVLGE</sequence>
<gene>
    <name evidence="2" type="ORF">GN331_02375</name>
</gene>
<proteinExistence type="predicted"/>
<dbReference type="AlphaFoldDB" id="A0A7C9LKW7"/>
<feature type="transmembrane region" description="Helical" evidence="1">
    <location>
        <begin position="6"/>
        <end position="25"/>
    </location>
</feature>
<feature type="transmembrane region" description="Helical" evidence="1">
    <location>
        <begin position="80"/>
        <end position="101"/>
    </location>
</feature>
<dbReference type="EMBL" id="WOXT01000001">
    <property type="protein sequence ID" value="MUV13043.1"/>
    <property type="molecule type" value="Genomic_DNA"/>
</dbReference>
<evidence type="ECO:0000256" key="1">
    <source>
        <dbReference type="SAM" id="Phobius"/>
    </source>
</evidence>
<keyword evidence="1" id="KW-0472">Membrane</keyword>
<keyword evidence="1" id="KW-0812">Transmembrane</keyword>
<accession>A0A7C9LKW7</accession>
<dbReference type="Proteomes" id="UP000479692">
    <property type="component" value="Unassembled WGS sequence"/>
</dbReference>